<proteinExistence type="predicted"/>
<reference evidence="2 3" key="1">
    <citation type="submission" date="2024-09" db="EMBL/GenBank/DDBJ databases">
        <authorList>
            <person name="Sun Q."/>
            <person name="Mori K."/>
        </authorList>
    </citation>
    <scope>NUCLEOTIDE SEQUENCE [LARGE SCALE GENOMIC DNA]</scope>
    <source>
        <strain evidence="2 3">CCM 8654</strain>
    </source>
</reference>
<feature type="compositionally biased region" description="Basic and acidic residues" evidence="1">
    <location>
        <begin position="50"/>
        <end position="61"/>
    </location>
</feature>
<protein>
    <submittedName>
        <fullName evidence="2">Uncharacterized protein</fullName>
    </submittedName>
</protein>
<dbReference type="EMBL" id="JBHLXH010000001">
    <property type="protein sequence ID" value="MFC0222708.1"/>
    <property type="molecule type" value="Genomic_DNA"/>
</dbReference>
<accession>A0ABV6E143</accession>
<evidence type="ECO:0000313" key="2">
    <source>
        <dbReference type="EMBL" id="MFC0222708.1"/>
    </source>
</evidence>
<sequence length="79" mass="8439">MSSDQPEQDAYAEHPEQSVFPAAGDRVSDADRERALDAEPGGNATVGDMVDSREVDSRAEEGTSGQEVAEQARGAYRPD</sequence>
<name>A0ABV6E143_9ACTN</name>
<dbReference type="Proteomes" id="UP001589698">
    <property type="component" value="Unassembled WGS sequence"/>
</dbReference>
<feature type="compositionally biased region" description="Basic and acidic residues" evidence="1">
    <location>
        <begin position="26"/>
        <end position="37"/>
    </location>
</feature>
<keyword evidence="3" id="KW-1185">Reference proteome</keyword>
<feature type="region of interest" description="Disordered" evidence="1">
    <location>
        <begin position="1"/>
        <end position="79"/>
    </location>
</feature>
<gene>
    <name evidence="2" type="ORF">ACFFJG_09460</name>
</gene>
<evidence type="ECO:0000313" key="3">
    <source>
        <dbReference type="Proteomes" id="UP001589698"/>
    </source>
</evidence>
<dbReference type="RefSeq" id="WP_378518373.1">
    <property type="nucleotide sequence ID" value="NZ_CBCSDI010000058.1"/>
</dbReference>
<comment type="caution">
    <text evidence="2">The sequence shown here is derived from an EMBL/GenBank/DDBJ whole genome shotgun (WGS) entry which is preliminary data.</text>
</comment>
<organism evidence="2 3">
    <name type="scientific">Nocardioides zeicaulis</name>
    <dbReference type="NCBI Taxonomy" id="1776857"/>
    <lineage>
        <taxon>Bacteria</taxon>
        <taxon>Bacillati</taxon>
        <taxon>Actinomycetota</taxon>
        <taxon>Actinomycetes</taxon>
        <taxon>Propionibacteriales</taxon>
        <taxon>Nocardioidaceae</taxon>
        <taxon>Nocardioides</taxon>
    </lineage>
</organism>
<evidence type="ECO:0000256" key="1">
    <source>
        <dbReference type="SAM" id="MobiDB-lite"/>
    </source>
</evidence>